<protein>
    <recommendedName>
        <fullName evidence="5">Transmembrane protein</fullName>
    </recommendedName>
</protein>
<sequence length="131" mass="14104">MSSEQPLVVYPDTVTKQAPSPHPNGSFGAVFIVLAMIVVVSATACFLGRLCSQRYHKHQYQHHHPKAHNSRPKEKPNKGPRGREGDIEFGFGKGTNPAAKQGGNNIGGVNGGNGMRFAGEWEGKAGPYRPV</sequence>
<keyword evidence="4" id="KW-1185">Reference proteome</keyword>
<dbReference type="OrthoDB" id="1906668at2759"/>
<reference evidence="3 4" key="1">
    <citation type="submission" date="2019-07" db="EMBL/GenBank/DDBJ databases">
        <title>De Novo Assembly of kiwifruit Actinidia rufa.</title>
        <authorList>
            <person name="Sugita-Konishi S."/>
            <person name="Sato K."/>
            <person name="Mori E."/>
            <person name="Abe Y."/>
            <person name="Kisaki G."/>
            <person name="Hamano K."/>
            <person name="Suezawa K."/>
            <person name="Otani M."/>
            <person name="Fukuda T."/>
            <person name="Manabe T."/>
            <person name="Gomi K."/>
            <person name="Tabuchi M."/>
            <person name="Akimitsu K."/>
            <person name="Kataoka I."/>
        </authorList>
    </citation>
    <scope>NUCLEOTIDE SEQUENCE [LARGE SCALE GENOMIC DNA]</scope>
    <source>
        <strain evidence="4">cv. Fuchu</strain>
    </source>
</reference>
<keyword evidence="2" id="KW-0472">Membrane</keyword>
<evidence type="ECO:0000313" key="3">
    <source>
        <dbReference type="EMBL" id="GFZ00080.1"/>
    </source>
</evidence>
<comment type="caution">
    <text evidence="3">The sequence shown here is derived from an EMBL/GenBank/DDBJ whole genome shotgun (WGS) entry which is preliminary data.</text>
</comment>
<name>A0A7J0FPI4_9ERIC</name>
<dbReference type="EMBL" id="BJWL01000013">
    <property type="protein sequence ID" value="GFZ00080.1"/>
    <property type="molecule type" value="Genomic_DNA"/>
</dbReference>
<proteinExistence type="predicted"/>
<evidence type="ECO:0000256" key="1">
    <source>
        <dbReference type="SAM" id="MobiDB-lite"/>
    </source>
</evidence>
<evidence type="ECO:0008006" key="5">
    <source>
        <dbReference type="Google" id="ProtNLM"/>
    </source>
</evidence>
<dbReference type="AlphaFoldDB" id="A0A7J0FPI4"/>
<organism evidence="3 4">
    <name type="scientific">Actinidia rufa</name>
    <dbReference type="NCBI Taxonomy" id="165716"/>
    <lineage>
        <taxon>Eukaryota</taxon>
        <taxon>Viridiplantae</taxon>
        <taxon>Streptophyta</taxon>
        <taxon>Embryophyta</taxon>
        <taxon>Tracheophyta</taxon>
        <taxon>Spermatophyta</taxon>
        <taxon>Magnoliopsida</taxon>
        <taxon>eudicotyledons</taxon>
        <taxon>Gunneridae</taxon>
        <taxon>Pentapetalae</taxon>
        <taxon>asterids</taxon>
        <taxon>Ericales</taxon>
        <taxon>Actinidiaceae</taxon>
        <taxon>Actinidia</taxon>
    </lineage>
</organism>
<dbReference type="PANTHER" id="PTHR33429">
    <property type="entry name" value="OS02G0708000 PROTEIN-RELATED"/>
    <property type="match status" value="1"/>
</dbReference>
<gene>
    <name evidence="3" type="ORF">Acr_13g0014790</name>
</gene>
<keyword evidence="2" id="KW-1133">Transmembrane helix</keyword>
<dbReference type="PANTHER" id="PTHR33429:SF7">
    <property type="entry name" value="OS02G0708000 PROTEIN"/>
    <property type="match status" value="1"/>
</dbReference>
<feature type="region of interest" description="Disordered" evidence="1">
    <location>
        <begin position="57"/>
        <end position="111"/>
    </location>
</feature>
<evidence type="ECO:0000256" key="2">
    <source>
        <dbReference type="SAM" id="Phobius"/>
    </source>
</evidence>
<keyword evidence="2" id="KW-0812">Transmembrane</keyword>
<feature type="compositionally biased region" description="Basic residues" evidence="1">
    <location>
        <begin position="57"/>
        <end position="70"/>
    </location>
</feature>
<accession>A0A7J0FPI4</accession>
<feature type="transmembrane region" description="Helical" evidence="2">
    <location>
        <begin position="27"/>
        <end position="47"/>
    </location>
</feature>
<evidence type="ECO:0000313" key="4">
    <source>
        <dbReference type="Proteomes" id="UP000585474"/>
    </source>
</evidence>
<feature type="compositionally biased region" description="Basic and acidic residues" evidence="1">
    <location>
        <begin position="71"/>
        <end position="86"/>
    </location>
</feature>
<dbReference type="Proteomes" id="UP000585474">
    <property type="component" value="Unassembled WGS sequence"/>
</dbReference>